<evidence type="ECO:0000259" key="10">
    <source>
        <dbReference type="PROSITE" id="PS51387"/>
    </source>
</evidence>
<comment type="pathway">
    <text evidence="2">Alkaloid biosynthesis.</text>
</comment>
<feature type="signal peptide" evidence="9">
    <location>
        <begin position="1"/>
        <end position="32"/>
    </location>
</feature>
<dbReference type="SUPFAM" id="SSF56176">
    <property type="entry name" value="FAD-binding/transporter-associated domain-like"/>
    <property type="match status" value="1"/>
</dbReference>
<keyword evidence="5" id="KW-0285">Flavoprotein</keyword>
<dbReference type="Proteomes" id="UP001161247">
    <property type="component" value="Chromosome 1"/>
</dbReference>
<dbReference type="Gene3D" id="3.40.462.20">
    <property type="match status" value="1"/>
</dbReference>
<keyword evidence="4" id="KW-0017">Alkaloid metabolism</keyword>
<dbReference type="InterPro" id="IPR036318">
    <property type="entry name" value="FAD-bd_PCMH-like_sf"/>
</dbReference>
<feature type="domain" description="FAD-binding PCMH-type" evidence="10">
    <location>
        <begin position="79"/>
        <end position="253"/>
    </location>
</feature>
<keyword evidence="7" id="KW-0274">FAD</keyword>
<dbReference type="Gene3D" id="3.30.465.10">
    <property type="match status" value="1"/>
</dbReference>
<dbReference type="GO" id="GO:0016491">
    <property type="term" value="F:oxidoreductase activity"/>
    <property type="evidence" value="ECO:0007669"/>
    <property type="project" value="InterPro"/>
</dbReference>
<evidence type="ECO:0000256" key="7">
    <source>
        <dbReference type="ARBA" id="ARBA00022827"/>
    </source>
</evidence>
<dbReference type="Pfam" id="PF08031">
    <property type="entry name" value="BBE"/>
    <property type="match status" value="1"/>
</dbReference>
<evidence type="ECO:0000256" key="4">
    <source>
        <dbReference type="ARBA" id="ARBA00022589"/>
    </source>
</evidence>
<keyword evidence="6 9" id="KW-0732">Signal</keyword>
<evidence type="ECO:0000256" key="3">
    <source>
        <dbReference type="ARBA" id="ARBA00005466"/>
    </source>
</evidence>
<evidence type="ECO:0000313" key="11">
    <source>
        <dbReference type="EMBL" id="CAI9090399.1"/>
    </source>
</evidence>
<proteinExistence type="inferred from homology"/>
<evidence type="ECO:0000256" key="6">
    <source>
        <dbReference type="ARBA" id="ARBA00022729"/>
    </source>
</evidence>
<evidence type="ECO:0000256" key="1">
    <source>
        <dbReference type="ARBA" id="ARBA00001974"/>
    </source>
</evidence>
<evidence type="ECO:0000256" key="8">
    <source>
        <dbReference type="ARBA" id="ARBA00023180"/>
    </source>
</evidence>
<gene>
    <name evidence="11" type="ORF">OLC1_LOCUS2566</name>
</gene>
<dbReference type="EMBL" id="OX459118">
    <property type="protein sequence ID" value="CAI9090399.1"/>
    <property type="molecule type" value="Genomic_DNA"/>
</dbReference>
<keyword evidence="8" id="KW-0325">Glycoprotein</keyword>
<keyword evidence="12" id="KW-1185">Reference proteome</keyword>
<evidence type="ECO:0000256" key="2">
    <source>
        <dbReference type="ARBA" id="ARBA00004913"/>
    </source>
</evidence>
<dbReference type="InterPro" id="IPR006094">
    <property type="entry name" value="Oxid_FAD_bind_N"/>
</dbReference>
<dbReference type="GO" id="GO:0071949">
    <property type="term" value="F:FAD binding"/>
    <property type="evidence" value="ECO:0007669"/>
    <property type="project" value="InterPro"/>
</dbReference>
<comment type="cofactor">
    <cofactor evidence="1">
        <name>FAD</name>
        <dbReference type="ChEBI" id="CHEBI:57692"/>
    </cofactor>
</comment>
<dbReference type="PANTHER" id="PTHR32448">
    <property type="entry name" value="OS08G0158400 PROTEIN"/>
    <property type="match status" value="1"/>
</dbReference>
<dbReference type="InterPro" id="IPR016166">
    <property type="entry name" value="FAD-bd_PCMH"/>
</dbReference>
<sequence>MKNPKAMINLHQILPLFVLVLSISLLAFPSSAKPDDKAFVRCLLNREPSTSTIIYTRSNSSFLSVLDFLAQNARFLTPETLKPRVILRPHKESQIQAAFYCGRKHDLQMRVRSGGHDFEGASYVSRKPFFLLDMFNFQSLSVDSKSKTAWIGVGRSLGQTYYDIYTINSSLALTGGFWPTVGVGGHISGGGYGAFTRQHGLAADNVLDARIIDVNGRILDRKSMGEDLFWAIRGGVGSDFGVILSYKMRLVEVPPTAVVFHVNRTLEQNAVQLVYKWQQIARSLPVELTLTVQPRCVAQAGTGNVTAQAEFITAYRGGGVDDLLSVFGRFFPELGLTREDCHVVTWIEVYPFLIDVRYDNLRDIMTNRNPLGGRNPFKWKVDFAQDPIPPEGLQKIFDHLFKIPPQASQLGWTIFGGGVMDIIPPSRIPFPHRGKLMIMRQIVFWNANDTKEVVQSRLNWVRNLHDITGAYVPSNPRAQYADYRDFDLGVNKLYGKTSLERARKWGLPYFGGNFDRLVRVKSLVDRENYLESEQSFPVQPAKFRFSENSGVAVE</sequence>
<dbReference type="InterPro" id="IPR016169">
    <property type="entry name" value="FAD-bd_PCMH_sub2"/>
</dbReference>
<dbReference type="InterPro" id="IPR016167">
    <property type="entry name" value="FAD-bd_PCMH_sub1"/>
</dbReference>
<comment type="similarity">
    <text evidence="3">Belongs to the oxygen-dependent FAD-linked oxidoreductase family.</text>
</comment>
<reference evidence="11" key="1">
    <citation type="submission" date="2023-03" db="EMBL/GenBank/DDBJ databases">
        <authorList>
            <person name="Julca I."/>
        </authorList>
    </citation>
    <scope>NUCLEOTIDE SEQUENCE</scope>
</reference>
<dbReference type="Pfam" id="PF01565">
    <property type="entry name" value="FAD_binding_4"/>
    <property type="match status" value="1"/>
</dbReference>
<dbReference type="InterPro" id="IPR012951">
    <property type="entry name" value="BBE"/>
</dbReference>
<dbReference type="PROSITE" id="PS51387">
    <property type="entry name" value="FAD_PCMH"/>
    <property type="match status" value="1"/>
</dbReference>
<name>A0AAV1C6W9_OLDCO</name>
<dbReference type="Gene3D" id="3.30.43.10">
    <property type="entry name" value="Uridine Diphospho-n-acetylenolpyruvylglucosamine Reductase, domain 2"/>
    <property type="match status" value="1"/>
</dbReference>
<dbReference type="AlphaFoldDB" id="A0AAV1C6W9"/>
<evidence type="ECO:0000256" key="5">
    <source>
        <dbReference type="ARBA" id="ARBA00022630"/>
    </source>
</evidence>
<evidence type="ECO:0000256" key="9">
    <source>
        <dbReference type="SAM" id="SignalP"/>
    </source>
</evidence>
<accession>A0AAV1C6W9</accession>
<protein>
    <submittedName>
        <fullName evidence="11">OLC1v1025162C1</fullName>
    </submittedName>
</protein>
<organism evidence="11 12">
    <name type="scientific">Oldenlandia corymbosa var. corymbosa</name>
    <dbReference type="NCBI Taxonomy" id="529605"/>
    <lineage>
        <taxon>Eukaryota</taxon>
        <taxon>Viridiplantae</taxon>
        <taxon>Streptophyta</taxon>
        <taxon>Embryophyta</taxon>
        <taxon>Tracheophyta</taxon>
        <taxon>Spermatophyta</taxon>
        <taxon>Magnoliopsida</taxon>
        <taxon>eudicotyledons</taxon>
        <taxon>Gunneridae</taxon>
        <taxon>Pentapetalae</taxon>
        <taxon>asterids</taxon>
        <taxon>lamiids</taxon>
        <taxon>Gentianales</taxon>
        <taxon>Rubiaceae</taxon>
        <taxon>Rubioideae</taxon>
        <taxon>Spermacoceae</taxon>
        <taxon>Hedyotis-Oldenlandia complex</taxon>
        <taxon>Oldenlandia</taxon>
    </lineage>
</organism>
<feature type="chain" id="PRO_5043965060" evidence="9">
    <location>
        <begin position="33"/>
        <end position="554"/>
    </location>
</feature>
<evidence type="ECO:0000313" key="12">
    <source>
        <dbReference type="Proteomes" id="UP001161247"/>
    </source>
</evidence>